<evidence type="ECO:0000259" key="4">
    <source>
        <dbReference type="PROSITE" id="PS51266"/>
    </source>
</evidence>
<dbReference type="InterPro" id="IPR052604">
    <property type="entry name" value="Mito_Tim_assembly_helper"/>
</dbReference>
<reference evidence="6" key="1">
    <citation type="journal article" date="2019" name="Int. J. Syst. Evol. Microbiol.">
        <title>The Global Catalogue of Microorganisms (GCM) 10K type strain sequencing project: providing services to taxonomists for standard genome sequencing and annotation.</title>
        <authorList>
            <consortium name="The Broad Institute Genomics Platform"/>
            <consortium name="The Broad Institute Genome Sequencing Center for Infectious Disease"/>
            <person name="Wu L."/>
            <person name="Ma J."/>
        </authorList>
    </citation>
    <scope>NUCLEOTIDE SEQUENCE [LARGE SCALE GENOMIC DNA]</scope>
    <source>
        <strain evidence="6">S1</strain>
    </source>
</reference>
<accession>A0ABW4CDP0</accession>
<dbReference type="Proteomes" id="UP001597282">
    <property type="component" value="Unassembled WGS sequence"/>
</dbReference>
<evidence type="ECO:0000313" key="6">
    <source>
        <dbReference type="Proteomes" id="UP001597282"/>
    </source>
</evidence>
<evidence type="ECO:0000256" key="1">
    <source>
        <dbReference type="ARBA" id="ARBA00022723"/>
    </source>
</evidence>
<comment type="caution">
    <text evidence="5">The sequence shown here is derived from an EMBL/GenBank/DDBJ whole genome shotgun (WGS) entry which is preliminary data.</text>
</comment>
<evidence type="ECO:0000256" key="3">
    <source>
        <dbReference type="ARBA" id="ARBA00022833"/>
    </source>
</evidence>
<evidence type="ECO:0000313" key="5">
    <source>
        <dbReference type="EMBL" id="MFD1428224.1"/>
    </source>
</evidence>
<dbReference type="PANTHER" id="PTHR28082:SF1">
    <property type="entry name" value="HELPER OF TIM PROTEIN 13"/>
    <property type="match status" value="1"/>
</dbReference>
<dbReference type="PANTHER" id="PTHR28082">
    <property type="entry name" value="ZINC FINGER PROTEIN"/>
    <property type="match status" value="1"/>
</dbReference>
<organism evidence="5 6">
    <name type="scientific">Kroppenstedtia sanguinis</name>
    <dbReference type="NCBI Taxonomy" id="1380684"/>
    <lineage>
        <taxon>Bacteria</taxon>
        <taxon>Bacillati</taxon>
        <taxon>Bacillota</taxon>
        <taxon>Bacilli</taxon>
        <taxon>Bacillales</taxon>
        <taxon>Thermoactinomycetaceae</taxon>
        <taxon>Kroppenstedtia</taxon>
    </lineage>
</organism>
<keyword evidence="3" id="KW-0862">Zinc</keyword>
<dbReference type="InterPro" id="IPR008913">
    <property type="entry name" value="Znf_CHY"/>
</dbReference>
<dbReference type="RefSeq" id="WP_380166924.1">
    <property type="nucleotide sequence ID" value="NZ_JBHTNU010000019.1"/>
</dbReference>
<keyword evidence="2" id="KW-0863">Zinc-finger</keyword>
<gene>
    <name evidence="5" type="ORF">ACFQ4Y_15050</name>
</gene>
<dbReference type="SUPFAM" id="SSF161219">
    <property type="entry name" value="CHY zinc finger-like"/>
    <property type="match status" value="1"/>
</dbReference>
<keyword evidence="1" id="KW-0479">Metal-binding</keyword>
<evidence type="ECO:0000256" key="2">
    <source>
        <dbReference type="ARBA" id="ARBA00022771"/>
    </source>
</evidence>
<dbReference type="Pfam" id="PF05495">
    <property type="entry name" value="zf-CHY"/>
    <property type="match status" value="1"/>
</dbReference>
<sequence>MVTVYGPVIDSQTRCKHYHSKKDIIAIKFKCCNKYYPCYRCHAECENHPISVWPSEEFDETAILCGVCRTEYTIHHYLQIDRCSHCGFQWNEECKKHYRLYFQMPI</sequence>
<dbReference type="InterPro" id="IPR016694">
    <property type="entry name" value="UCP017292"/>
</dbReference>
<name>A0ABW4CDP0_9BACL</name>
<dbReference type="PROSITE" id="PS51266">
    <property type="entry name" value="ZF_CHY"/>
    <property type="match status" value="1"/>
</dbReference>
<dbReference type="EMBL" id="JBHTNU010000019">
    <property type="protein sequence ID" value="MFD1428224.1"/>
    <property type="molecule type" value="Genomic_DNA"/>
</dbReference>
<keyword evidence="6" id="KW-1185">Reference proteome</keyword>
<dbReference type="PIRSF" id="PIRSF017292">
    <property type="entry name" value="UCP017292_Znf_CHY"/>
    <property type="match status" value="1"/>
</dbReference>
<feature type="domain" description="CHY-type" evidence="4">
    <location>
        <begin position="8"/>
        <end position="88"/>
    </location>
</feature>
<dbReference type="InterPro" id="IPR037274">
    <property type="entry name" value="Znf_CHY_sf"/>
</dbReference>
<protein>
    <submittedName>
        <fullName evidence="5">CHY zinc finger protein</fullName>
    </submittedName>
</protein>
<proteinExistence type="predicted"/>